<evidence type="ECO:0000313" key="5">
    <source>
        <dbReference type="Proteomes" id="UP001204142"/>
    </source>
</evidence>
<dbReference type="PANTHER" id="PTHR44591:SF3">
    <property type="entry name" value="RESPONSE REGULATORY DOMAIN-CONTAINING PROTEIN"/>
    <property type="match status" value="1"/>
</dbReference>
<name>A0ABT1WHV3_9BURK</name>
<dbReference type="SMART" id="SM00448">
    <property type="entry name" value="REC"/>
    <property type="match status" value="1"/>
</dbReference>
<dbReference type="Pfam" id="PF00072">
    <property type="entry name" value="Response_reg"/>
    <property type="match status" value="1"/>
</dbReference>
<proteinExistence type="predicted"/>
<dbReference type="InterPro" id="IPR050595">
    <property type="entry name" value="Bact_response_regulator"/>
</dbReference>
<dbReference type="Proteomes" id="UP001204142">
    <property type="component" value="Unassembled WGS sequence"/>
</dbReference>
<dbReference type="EMBL" id="JANIGO010000004">
    <property type="protein sequence ID" value="MCQ8897105.1"/>
    <property type="molecule type" value="Genomic_DNA"/>
</dbReference>
<evidence type="ECO:0000256" key="1">
    <source>
        <dbReference type="ARBA" id="ARBA00022553"/>
    </source>
</evidence>
<dbReference type="InterPro" id="IPR011006">
    <property type="entry name" value="CheY-like_superfamily"/>
</dbReference>
<sequence length="140" mass="15235">MTHPKTLLIVDDAITNIRVLNGILESTYQICAATSGEEALELAAAVQMDLVLLDANMPDMDGYAVLEQLRANPRCAQWAVIMVTGDDSSASELRALTAGACDFIAKPVNPSLLKIKIERQLAIQGLNRELERLRKSLATQ</sequence>
<evidence type="ECO:0000259" key="3">
    <source>
        <dbReference type="PROSITE" id="PS50110"/>
    </source>
</evidence>
<gene>
    <name evidence="4" type="ORF">NQT62_11735</name>
</gene>
<dbReference type="InterPro" id="IPR001789">
    <property type="entry name" value="Sig_transdc_resp-reg_receiver"/>
</dbReference>
<dbReference type="RefSeq" id="WP_256764908.1">
    <property type="nucleotide sequence ID" value="NZ_JANIGO010000004.1"/>
</dbReference>
<reference evidence="4 5" key="1">
    <citation type="submission" date="2022-07" db="EMBL/GenBank/DDBJ databases">
        <authorList>
            <person name="Xamxidin M."/>
            <person name="Wu M."/>
        </authorList>
    </citation>
    <scope>NUCLEOTIDE SEQUENCE [LARGE SCALE GENOMIC DNA]</scope>
    <source>
        <strain evidence="4 5">NBRC 111650</strain>
    </source>
</reference>
<protein>
    <submittedName>
        <fullName evidence="4">Response regulator</fullName>
    </submittedName>
</protein>
<dbReference type="SUPFAM" id="SSF52172">
    <property type="entry name" value="CheY-like"/>
    <property type="match status" value="1"/>
</dbReference>
<dbReference type="PROSITE" id="PS50110">
    <property type="entry name" value="RESPONSE_REGULATORY"/>
    <property type="match status" value="1"/>
</dbReference>
<dbReference type="Gene3D" id="3.40.50.2300">
    <property type="match status" value="1"/>
</dbReference>
<keyword evidence="1 2" id="KW-0597">Phosphoprotein</keyword>
<organism evidence="4 5">
    <name type="scientific">Limnobacter humi</name>
    <dbReference type="NCBI Taxonomy" id="1778671"/>
    <lineage>
        <taxon>Bacteria</taxon>
        <taxon>Pseudomonadati</taxon>
        <taxon>Pseudomonadota</taxon>
        <taxon>Betaproteobacteria</taxon>
        <taxon>Burkholderiales</taxon>
        <taxon>Burkholderiaceae</taxon>
        <taxon>Limnobacter</taxon>
    </lineage>
</organism>
<keyword evidence="5" id="KW-1185">Reference proteome</keyword>
<comment type="caution">
    <text evidence="4">The sequence shown here is derived from an EMBL/GenBank/DDBJ whole genome shotgun (WGS) entry which is preliminary data.</text>
</comment>
<feature type="domain" description="Response regulatory" evidence="3">
    <location>
        <begin position="6"/>
        <end position="121"/>
    </location>
</feature>
<evidence type="ECO:0000313" key="4">
    <source>
        <dbReference type="EMBL" id="MCQ8897105.1"/>
    </source>
</evidence>
<feature type="modified residue" description="4-aspartylphosphate" evidence="2">
    <location>
        <position position="54"/>
    </location>
</feature>
<accession>A0ABT1WHV3</accession>
<evidence type="ECO:0000256" key="2">
    <source>
        <dbReference type="PROSITE-ProRule" id="PRU00169"/>
    </source>
</evidence>
<dbReference type="PANTHER" id="PTHR44591">
    <property type="entry name" value="STRESS RESPONSE REGULATOR PROTEIN 1"/>
    <property type="match status" value="1"/>
</dbReference>